<dbReference type="AlphaFoldDB" id="A0A9X0WD09"/>
<protein>
    <submittedName>
        <fullName evidence="2">Uncharacterized protein</fullName>
    </submittedName>
</protein>
<keyword evidence="1" id="KW-0732">Signal</keyword>
<organism evidence="2 3">
    <name type="scientific">Lamprobacter modestohalophilus</name>
    <dbReference type="NCBI Taxonomy" id="1064514"/>
    <lineage>
        <taxon>Bacteria</taxon>
        <taxon>Pseudomonadati</taxon>
        <taxon>Pseudomonadota</taxon>
        <taxon>Gammaproteobacteria</taxon>
        <taxon>Chromatiales</taxon>
        <taxon>Chromatiaceae</taxon>
        <taxon>Lamprobacter</taxon>
    </lineage>
</organism>
<name>A0A9X0WD09_9GAMM</name>
<feature type="signal peptide" evidence="1">
    <location>
        <begin position="1"/>
        <end position="19"/>
    </location>
</feature>
<feature type="chain" id="PRO_5040948455" evidence="1">
    <location>
        <begin position="20"/>
        <end position="171"/>
    </location>
</feature>
<dbReference type="RefSeq" id="WP_200249817.1">
    <property type="nucleotide sequence ID" value="NZ_NRRY01000065.1"/>
</dbReference>
<dbReference type="Proteomes" id="UP001138768">
    <property type="component" value="Unassembled WGS sequence"/>
</dbReference>
<sequence length="171" mass="19030">MLRLTVTFLLALVATPTLACPVLEIDQTYEINESVSFQFKGPDGYELQVGEVPETLLTVNARPEGTSSMDIMTGKVSAPTIRMGLGLRPISPENMESYLKTAEGTPFIELADGSKAYREDISRLDIRHYLYPEIDGQPRELEVILMVPPTIADCLDEYEDVAREIVQSLSF</sequence>
<accession>A0A9X0WD09</accession>
<gene>
    <name evidence="2" type="ORF">CKO42_23165</name>
</gene>
<evidence type="ECO:0000256" key="1">
    <source>
        <dbReference type="SAM" id="SignalP"/>
    </source>
</evidence>
<dbReference type="EMBL" id="NRRY01000065">
    <property type="protein sequence ID" value="MBK1621263.1"/>
    <property type="molecule type" value="Genomic_DNA"/>
</dbReference>
<comment type="caution">
    <text evidence="2">The sequence shown here is derived from an EMBL/GenBank/DDBJ whole genome shotgun (WGS) entry which is preliminary data.</text>
</comment>
<evidence type="ECO:0000313" key="2">
    <source>
        <dbReference type="EMBL" id="MBK1621263.1"/>
    </source>
</evidence>
<keyword evidence="3" id="KW-1185">Reference proteome</keyword>
<reference evidence="2 3" key="1">
    <citation type="journal article" date="2020" name="Microorganisms">
        <title>Osmotic Adaptation and Compatible Solute Biosynthesis of Phototrophic Bacteria as Revealed from Genome Analyses.</title>
        <authorList>
            <person name="Imhoff J.F."/>
            <person name="Rahn T."/>
            <person name="Kunzel S."/>
            <person name="Keller A."/>
            <person name="Neulinger S.C."/>
        </authorList>
    </citation>
    <scope>NUCLEOTIDE SEQUENCE [LARGE SCALE GENOMIC DNA]</scope>
    <source>
        <strain evidence="2 3">DSM 25653</strain>
    </source>
</reference>
<proteinExistence type="predicted"/>
<evidence type="ECO:0000313" key="3">
    <source>
        <dbReference type="Proteomes" id="UP001138768"/>
    </source>
</evidence>